<dbReference type="Pfam" id="PF00730">
    <property type="entry name" value="HhH-GPD"/>
    <property type="match status" value="1"/>
</dbReference>
<evidence type="ECO:0000256" key="5">
    <source>
        <dbReference type="ARBA" id="ARBA00022801"/>
    </source>
</evidence>
<dbReference type="GO" id="GO:0005634">
    <property type="term" value="C:nucleus"/>
    <property type="evidence" value="ECO:0000318"/>
    <property type="project" value="GO_Central"/>
</dbReference>
<protein>
    <recommendedName>
        <fullName evidence="3">DNA-(apurinic or apyrimidinic site) lyase</fullName>
        <ecNumber evidence="3">4.2.99.18</ecNumber>
    </recommendedName>
</protein>
<reference evidence="14" key="1">
    <citation type="journal article" date="2016" name="Nature">
        <title>The genome of the seagrass Zostera marina reveals angiosperm adaptation to the sea.</title>
        <authorList>
            <person name="Olsen J.L."/>
            <person name="Rouze P."/>
            <person name="Verhelst B."/>
            <person name="Lin Y.-C."/>
            <person name="Bayer T."/>
            <person name="Collen J."/>
            <person name="Dattolo E."/>
            <person name="De Paoli E."/>
            <person name="Dittami S."/>
            <person name="Maumus F."/>
            <person name="Michel G."/>
            <person name="Kersting A."/>
            <person name="Lauritano C."/>
            <person name="Lohaus R."/>
            <person name="Toepel M."/>
            <person name="Tonon T."/>
            <person name="Vanneste K."/>
            <person name="Amirebrahimi M."/>
            <person name="Brakel J."/>
            <person name="Bostroem C."/>
            <person name="Chovatia M."/>
            <person name="Grimwood J."/>
            <person name="Jenkins J.W."/>
            <person name="Jueterbock A."/>
            <person name="Mraz A."/>
            <person name="Stam W.T."/>
            <person name="Tice H."/>
            <person name="Bornberg-Bauer E."/>
            <person name="Green P.J."/>
            <person name="Pearson G.A."/>
            <person name="Procaccini G."/>
            <person name="Duarte C.M."/>
            <person name="Schmutz J."/>
            <person name="Reusch T.B.H."/>
            <person name="Van de Peer Y."/>
        </authorList>
    </citation>
    <scope>NUCLEOTIDE SEQUENCE [LARGE SCALE GENOMIC DNA]</scope>
    <source>
        <strain evidence="14">cv. Finnish</strain>
    </source>
</reference>
<dbReference type="InterPro" id="IPR003265">
    <property type="entry name" value="HhH-GPD_domain"/>
</dbReference>
<evidence type="ECO:0000313" key="14">
    <source>
        <dbReference type="Proteomes" id="UP000036987"/>
    </source>
</evidence>
<evidence type="ECO:0000313" key="13">
    <source>
        <dbReference type="EMBL" id="KMZ63578.1"/>
    </source>
</evidence>
<evidence type="ECO:0000256" key="8">
    <source>
        <dbReference type="ARBA" id="ARBA00023242"/>
    </source>
</evidence>
<keyword evidence="4" id="KW-0227">DNA damage</keyword>
<dbReference type="FunFam" id="1.10.340.30:FF:000012">
    <property type="entry name" value="N-glycosylase/DNA lyase"/>
    <property type="match status" value="1"/>
</dbReference>
<evidence type="ECO:0000256" key="1">
    <source>
        <dbReference type="ARBA" id="ARBA00004123"/>
    </source>
</evidence>
<evidence type="ECO:0000256" key="11">
    <source>
        <dbReference type="ARBA" id="ARBA00044632"/>
    </source>
</evidence>
<dbReference type="Gene3D" id="1.10.1670.10">
    <property type="entry name" value="Helix-hairpin-Helix base-excision DNA repair enzymes (C-terminal)"/>
    <property type="match status" value="1"/>
</dbReference>
<proteinExistence type="inferred from homology"/>
<dbReference type="STRING" id="29655.A0A0K9P3N0"/>
<dbReference type="Gene3D" id="1.10.340.30">
    <property type="entry name" value="Hypothetical protein, domain 2"/>
    <property type="match status" value="1"/>
</dbReference>
<dbReference type="SUPFAM" id="SSF48150">
    <property type="entry name" value="DNA-glycosylase"/>
    <property type="match status" value="1"/>
</dbReference>
<comment type="caution">
    <text evidence="13">The sequence shown here is derived from an EMBL/GenBank/DDBJ whole genome shotgun (WGS) entry which is preliminary data.</text>
</comment>
<keyword evidence="10" id="KW-0326">Glycosidase</keyword>
<dbReference type="InterPro" id="IPR011257">
    <property type="entry name" value="DNA_glycosylase"/>
</dbReference>
<dbReference type="PANTHER" id="PTHR10242:SF2">
    <property type="entry name" value="N-GLYCOSYLASE_DNA LYASE"/>
    <property type="match status" value="1"/>
</dbReference>
<dbReference type="InterPro" id="IPR023170">
    <property type="entry name" value="HhH_base_excis_C"/>
</dbReference>
<keyword evidence="5" id="KW-0378">Hydrolase</keyword>
<dbReference type="AlphaFoldDB" id="A0A0K9P3N0"/>
<dbReference type="FunFam" id="1.10.1670.10:FF:000005">
    <property type="entry name" value="N-glycosylase/DNA lyase OGG1"/>
    <property type="match status" value="1"/>
</dbReference>
<dbReference type="PANTHER" id="PTHR10242">
    <property type="entry name" value="8-OXOGUANINE DNA GLYCOSYLASE"/>
    <property type="match status" value="1"/>
</dbReference>
<dbReference type="EMBL" id="LFYR01001213">
    <property type="protein sequence ID" value="KMZ63578.1"/>
    <property type="molecule type" value="Genomic_DNA"/>
</dbReference>
<evidence type="ECO:0000256" key="10">
    <source>
        <dbReference type="ARBA" id="ARBA00023295"/>
    </source>
</evidence>
<gene>
    <name evidence="13" type="ORF">ZOSMA_3G00580</name>
</gene>
<evidence type="ECO:0000256" key="3">
    <source>
        <dbReference type="ARBA" id="ARBA00012720"/>
    </source>
</evidence>
<keyword evidence="14" id="KW-1185">Reference proteome</keyword>
<dbReference type="InterPro" id="IPR052054">
    <property type="entry name" value="Oxidative_DNA_repair_enzyme"/>
</dbReference>
<name>A0A0K9P3N0_ZOSMR</name>
<comment type="subcellular location">
    <subcellularLocation>
        <location evidence="1">Nucleus</location>
    </subcellularLocation>
</comment>
<dbReference type="OrthoDB" id="238681at2759"/>
<dbReference type="SMART" id="SM00478">
    <property type="entry name" value="ENDO3c"/>
    <property type="match status" value="1"/>
</dbReference>
<comment type="similarity">
    <text evidence="2">Belongs to the type-1 OGG1 family.</text>
</comment>
<evidence type="ECO:0000256" key="2">
    <source>
        <dbReference type="ARBA" id="ARBA00010679"/>
    </source>
</evidence>
<feature type="domain" description="HhH-GPD" evidence="12">
    <location>
        <begin position="39"/>
        <end position="212"/>
    </location>
</feature>
<sequence length="234" mass="26212">MWQDFSFSDIRFAELAQHVDGGARVLKQNPVECLFQFLCSSNNNIKRIEKMVSSMERFGDFLGNVGGFDFYKFPSIDRLSCISEQQLRDAGFGYRAKFVVGTVKALQEKPGGGEHWLDSLRKMELCSVVRELCTLPGVGPKVASCVALFSLDQHHAIPVDTHVWQIATRYYIPELADAKLAPKLFSRVSDAFVAKFGKYAGWAQTLLFIGELPSPKTKKPTGGKKCKNDNNETY</sequence>
<organism evidence="13 14">
    <name type="scientific">Zostera marina</name>
    <name type="common">Eelgrass</name>
    <dbReference type="NCBI Taxonomy" id="29655"/>
    <lineage>
        <taxon>Eukaryota</taxon>
        <taxon>Viridiplantae</taxon>
        <taxon>Streptophyta</taxon>
        <taxon>Embryophyta</taxon>
        <taxon>Tracheophyta</taxon>
        <taxon>Spermatophyta</taxon>
        <taxon>Magnoliopsida</taxon>
        <taxon>Liliopsida</taxon>
        <taxon>Zosteraceae</taxon>
        <taxon>Zostera</taxon>
    </lineage>
</organism>
<dbReference type="EC" id="4.2.99.18" evidence="3"/>
<dbReference type="GO" id="GO:0140078">
    <property type="term" value="F:class I DNA-(apurinic or apyrimidinic site) endonuclease activity"/>
    <property type="evidence" value="ECO:0007669"/>
    <property type="project" value="UniProtKB-EC"/>
</dbReference>
<evidence type="ECO:0000256" key="9">
    <source>
        <dbReference type="ARBA" id="ARBA00023268"/>
    </source>
</evidence>
<evidence type="ECO:0000259" key="12">
    <source>
        <dbReference type="SMART" id="SM00478"/>
    </source>
</evidence>
<dbReference type="Proteomes" id="UP000036987">
    <property type="component" value="Unassembled WGS sequence"/>
</dbReference>
<accession>A0A0K9P3N0</accession>
<dbReference type="OMA" id="FRISSMI"/>
<keyword evidence="7 13" id="KW-0456">Lyase</keyword>
<dbReference type="GO" id="GO:0006285">
    <property type="term" value="P:base-excision repair, AP site formation"/>
    <property type="evidence" value="ECO:0000318"/>
    <property type="project" value="GO_Central"/>
</dbReference>
<evidence type="ECO:0000256" key="7">
    <source>
        <dbReference type="ARBA" id="ARBA00023239"/>
    </source>
</evidence>
<dbReference type="CDD" id="cd00056">
    <property type="entry name" value="ENDO3c"/>
    <property type="match status" value="1"/>
</dbReference>
<comment type="catalytic activity">
    <reaction evidence="11">
        <text>2'-deoxyribonucleotide-(2'-deoxyribose 5'-phosphate)-2'-deoxyribonucleotide-DNA = a 3'-end 2'-deoxyribonucleotide-(2,3-dehydro-2,3-deoxyribose 5'-phosphate)-DNA + a 5'-end 5'-phospho-2'-deoxyribonucleoside-DNA + H(+)</text>
        <dbReference type="Rhea" id="RHEA:66592"/>
        <dbReference type="Rhea" id="RHEA-COMP:13180"/>
        <dbReference type="Rhea" id="RHEA-COMP:16897"/>
        <dbReference type="Rhea" id="RHEA-COMP:17067"/>
        <dbReference type="ChEBI" id="CHEBI:15378"/>
        <dbReference type="ChEBI" id="CHEBI:136412"/>
        <dbReference type="ChEBI" id="CHEBI:157695"/>
        <dbReference type="ChEBI" id="CHEBI:167181"/>
        <dbReference type="EC" id="4.2.99.18"/>
    </reaction>
</comment>
<keyword evidence="6" id="KW-0234">DNA repair</keyword>
<keyword evidence="8" id="KW-0539">Nucleus</keyword>
<keyword evidence="9" id="KW-0511">Multifunctional enzyme</keyword>
<evidence type="ECO:0000256" key="4">
    <source>
        <dbReference type="ARBA" id="ARBA00022763"/>
    </source>
</evidence>
<dbReference type="GO" id="GO:0034039">
    <property type="term" value="F:8-oxo-7,8-dihydroguanine DNA N-glycosylase activity"/>
    <property type="evidence" value="ECO:0000318"/>
    <property type="project" value="GO_Central"/>
</dbReference>
<evidence type="ECO:0000256" key="6">
    <source>
        <dbReference type="ARBA" id="ARBA00023204"/>
    </source>
</evidence>